<evidence type="ECO:0000313" key="2">
    <source>
        <dbReference type="Proteomes" id="UP001348817"/>
    </source>
</evidence>
<accession>A0AAU9CJK5</accession>
<gene>
    <name evidence="1" type="ORF">FUAX_47310</name>
</gene>
<evidence type="ECO:0000313" key="1">
    <source>
        <dbReference type="EMBL" id="BDD12299.1"/>
    </source>
</evidence>
<organism evidence="1 2">
    <name type="scientific">Fulvitalea axinellae</name>
    <dbReference type="NCBI Taxonomy" id="1182444"/>
    <lineage>
        <taxon>Bacteria</taxon>
        <taxon>Pseudomonadati</taxon>
        <taxon>Bacteroidota</taxon>
        <taxon>Cytophagia</taxon>
        <taxon>Cytophagales</taxon>
        <taxon>Persicobacteraceae</taxon>
        <taxon>Fulvitalea</taxon>
    </lineage>
</organism>
<sequence length="68" mass="6950">MKNVQKRKLDISISVIENRSAPIANTDDRNLPAACCCCCCCSCCFAAGTGGNNGGDPTGVPLNDVVGS</sequence>
<dbReference type="EMBL" id="AP025318">
    <property type="protein sequence ID" value="BDD12299.1"/>
    <property type="molecule type" value="Genomic_DNA"/>
</dbReference>
<protein>
    <submittedName>
        <fullName evidence="1">Uncharacterized protein</fullName>
    </submittedName>
</protein>
<keyword evidence="2" id="KW-1185">Reference proteome</keyword>
<dbReference type="AlphaFoldDB" id="A0AAU9CJK5"/>
<keyword evidence="1" id="KW-0614">Plasmid</keyword>
<proteinExistence type="predicted"/>
<dbReference type="Proteomes" id="UP001348817">
    <property type="component" value="Plasmid pFA4"/>
</dbReference>
<geneLocation type="plasmid" evidence="1 2">
    <name>pFA4</name>
</geneLocation>
<reference evidence="1 2" key="1">
    <citation type="submission" date="2021-12" db="EMBL/GenBank/DDBJ databases">
        <title>Genome sequencing of bacteria with rrn-lacking chromosome and rrn-plasmid.</title>
        <authorList>
            <person name="Anda M."/>
            <person name="Iwasaki W."/>
        </authorList>
    </citation>
    <scope>NUCLEOTIDE SEQUENCE [LARGE SCALE GENOMIC DNA]</scope>
    <source>
        <strain evidence="1 2">DSM 100852</strain>
        <plasmid evidence="1 2">pFA4</plasmid>
    </source>
</reference>
<dbReference type="RefSeq" id="WP_338395653.1">
    <property type="nucleotide sequence ID" value="NZ_AP025318.1"/>
</dbReference>
<name>A0AAU9CJK5_9BACT</name>
<dbReference type="KEGG" id="fax:FUAX_47310"/>